<organism evidence="1 2">
    <name type="scientific">Rhizobium leguminosarum bv. viciae</name>
    <dbReference type="NCBI Taxonomy" id="387"/>
    <lineage>
        <taxon>Bacteria</taxon>
        <taxon>Pseudomonadati</taxon>
        <taxon>Pseudomonadota</taxon>
        <taxon>Alphaproteobacteria</taxon>
        <taxon>Hyphomicrobiales</taxon>
        <taxon>Rhizobiaceae</taxon>
        <taxon>Rhizobium/Agrobacterium group</taxon>
        <taxon>Rhizobium</taxon>
    </lineage>
</organism>
<dbReference type="Proteomes" id="UP000515518">
    <property type="component" value="Chromosome"/>
</dbReference>
<protein>
    <submittedName>
        <fullName evidence="1">Uncharacterized protein</fullName>
    </submittedName>
</protein>
<sequence length="95" mass="10068">MTAGELNMIYGAVIFPGAHVSVPAAWMPVIHAALASFRDLPSSVRSFVIITGIHESNGHLLVEVASVPGAMPEDGMARIREIVETAREAAHRGAH</sequence>
<proteinExistence type="predicted"/>
<gene>
    <name evidence="1" type="ORF">HB770_04245</name>
</gene>
<dbReference type="AlphaFoldDB" id="A0A7G6RHX4"/>
<evidence type="ECO:0000313" key="1">
    <source>
        <dbReference type="EMBL" id="QND41856.1"/>
    </source>
</evidence>
<accession>A0A7G6RHX4</accession>
<evidence type="ECO:0000313" key="2">
    <source>
        <dbReference type="Proteomes" id="UP000515518"/>
    </source>
</evidence>
<reference evidence="2" key="1">
    <citation type="journal article" date="2020" name="Mol. Plant Microbe">
        <title>Rhizobial microsymbionts of the narrowly endemic Oxytropis species growing in Kamchatka are characterized by significant genetic diversity and possess a set of genes that are associated with T3SS and T6SS secretion systems and can affect the development of symbiosis.</title>
        <authorList>
            <person name="Safronova V."/>
            <person name="Guro P."/>
            <person name="Sazanova A."/>
            <person name="Kuznetsova I."/>
            <person name="Belimov A."/>
            <person name="Yakubov V."/>
            <person name="Chirak E."/>
            <person name="Afonin A."/>
            <person name="Gogolev Y."/>
            <person name="Andronov E."/>
            <person name="Tikhonovich I."/>
        </authorList>
    </citation>
    <scope>NUCLEOTIDE SEQUENCE [LARGE SCALE GENOMIC DNA]</scope>
    <source>
        <strain evidence="2">RCAM0610</strain>
    </source>
</reference>
<name>A0A7G6RHX4_RHILV</name>
<dbReference type="EMBL" id="CP050549">
    <property type="protein sequence ID" value="QND41856.1"/>
    <property type="molecule type" value="Genomic_DNA"/>
</dbReference>